<dbReference type="InterPro" id="IPR031347">
    <property type="entry name" value="AmpE"/>
</dbReference>
<evidence type="ECO:0000313" key="3">
    <source>
        <dbReference type="EMBL" id="MBV4543915.1"/>
    </source>
</evidence>
<keyword evidence="1" id="KW-0472">Membrane</keyword>
<sequence>MSFLVLLLALWIEKFSALRHQVQRDGFFLGELVRLERSGKVHPGWTLAILMLAPVVLLVLLLHVLDPVAYGLLALPVHLLVLIYSLGRGDAKGSLGPFRDAWRRGDDQAALHVAERDLGLAADEPHSLLVRVQGYLLWQVYQSFFAVIFWYFVLGPGAALAYRLLALTGEHSRQPALKARAEQLRHIMDWLPVRVLTLSFALVGNFVAVMRVMLHELLNWHISAGHLVARVGRIADDVADDTPKEQDPQRGLGRLDSLWELLLRCAVLWYAGFALWTVLV</sequence>
<evidence type="ECO:0000313" key="2">
    <source>
        <dbReference type="EMBL" id="MBC3473404.1"/>
    </source>
</evidence>
<dbReference type="GO" id="GO:0046677">
    <property type="term" value="P:response to antibiotic"/>
    <property type="evidence" value="ECO:0007669"/>
    <property type="project" value="TreeGrafter"/>
</dbReference>
<feature type="transmembrane region" description="Helical" evidence="1">
    <location>
        <begin position="261"/>
        <end position="279"/>
    </location>
</feature>
<dbReference type="GO" id="GO:0005886">
    <property type="term" value="C:plasma membrane"/>
    <property type="evidence" value="ECO:0007669"/>
    <property type="project" value="TreeGrafter"/>
</dbReference>
<feature type="transmembrane region" description="Helical" evidence="1">
    <location>
        <begin position="43"/>
        <end position="62"/>
    </location>
</feature>
<name>A0A923GNJ8_9PSED</name>
<dbReference type="EMBL" id="JABWRP020000023">
    <property type="protein sequence ID" value="MBV4543915.1"/>
    <property type="molecule type" value="Genomic_DNA"/>
</dbReference>
<dbReference type="EMBL" id="JABWRP010000027">
    <property type="protein sequence ID" value="MBC3473404.1"/>
    <property type="molecule type" value="Genomic_DNA"/>
</dbReference>
<dbReference type="PANTHER" id="PTHR38684:SF1">
    <property type="entry name" value="PROTEIN AMPE"/>
    <property type="match status" value="1"/>
</dbReference>
<feature type="transmembrane region" description="Helical" evidence="1">
    <location>
        <begin position="187"/>
        <end position="210"/>
    </location>
</feature>
<reference evidence="2" key="2">
    <citation type="submission" date="2020-07" db="EMBL/GenBank/DDBJ databases">
        <authorList>
            <person name="Lood C."/>
            <person name="Girard L."/>
        </authorList>
    </citation>
    <scope>NUCLEOTIDE SEQUENCE</scope>
    <source>
        <strain evidence="2">RW4S2</strain>
    </source>
</reference>
<proteinExistence type="predicted"/>
<dbReference type="AlphaFoldDB" id="A0A923GNJ8"/>
<dbReference type="InterPro" id="IPR052966">
    <property type="entry name" value="Beta-lactamase_Reg"/>
</dbReference>
<feature type="transmembrane region" description="Helical" evidence="1">
    <location>
        <begin position="69"/>
        <end position="87"/>
    </location>
</feature>
<keyword evidence="1" id="KW-1133">Transmembrane helix</keyword>
<keyword evidence="1" id="KW-0812">Transmembrane</keyword>
<comment type="caution">
    <text evidence="2">The sequence shown here is derived from an EMBL/GenBank/DDBJ whole genome shotgun (WGS) entry which is preliminary data.</text>
</comment>
<feature type="transmembrane region" description="Helical" evidence="1">
    <location>
        <begin position="144"/>
        <end position="166"/>
    </location>
</feature>
<evidence type="ECO:0000256" key="1">
    <source>
        <dbReference type="SAM" id="Phobius"/>
    </source>
</evidence>
<organism evidence="2">
    <name type="scientific">Pseudomonas vlassakiae</name>
    <dbReference type="NCBI Taxonomy" id="485888"/>
    <lineage>
        <taxon>Bacteria</taxon>
        <taxon>Pseudomonadati</taxon>
        <taxon>Pseudomonadota</taxon>
        <taxon>Gammaproteobacteria</taxon>
        <taxon>Pseudomonadales</taxon>
        <taxon>Pseudomonadaceae</taxon>
        <taxon>Pseudomonas</taxon>
    </lineage>
</organism>
<gene>
    <name evidence="2" type="primary">ampE</name>
    <name evidence="3" type="ORF">HU738_022930</name>
    <name evidence="2" type="ORF">HU738_22850</name>
</gene>
<dbReference type="RefSeq" id="WP_186604338.1">
    <property type="nucleotide sequence ID" value="NZ_JABWRP020000023.1"/>
</dbReference>
<keyword evidence="4" id="KW-1185">Reference proteome</keyword>
<dbReference type="Proteomes" id="UP000628137">
    <property type="component" value="Unassembled WGS sequence"/>
</dbReference>
<evidence type="ECO:0000313" key="4">
    <source>
        <dbReference type="Proteomes" id="UP000628137"/>
    </source>
</evidence>
<accession>A0A923GNJ8</accession>
<dbReference type="Pfam" id="PF17113">
    <property type="entry name" value="AmpE"/>
    <property type="match status" value="1"/>
</dbReference>
<reference evidence="3" key="3">
    <citation type="submission" date="2021-06" db="EMBL/GenBank/DDBJ databases">
        <title>Updating the genus Pseudomonas: Description of 43 new species and partition of the Pseudomonas putida group.</title>
        <authorList>
            <person name="Girard L."/>
            <person name="Lood C."/>
            <person name="Vandamme P."/>
            <person name="Rokni-Zadeh H."/>
            <person name="Van Noort V."/>
            <person name="Hofte M."/>
            <person name="Lavigne R."/>
            <person name="De Mot R."/>
        </authorList>
    </citation>
    <scope>NUCLEOTIDE SEQUENCE</scope>
    <source>
        <strain evidence="3">RW4S2</strain>
    </source>
</reference>
<protein>
    <submittedName>
        <fullName evidence="2">Regulatory signaling modulator protein AmpE</fullName>
    </submittedName>
</protein>
<dbReference type="PANTHER" id="PTHR38684">
    <property type="entry name" value="PROTEIN AMPE"/>
    <property type="match status" value="1"/>
</dbReference>
<reference evidence="2 4" key="1">
    <citation type="journal article" date="2020" name="Microorganisms">
        <title>Reliable Identification of Environmental Pseudomonas Isolates Using the rpoD Gene.</title>
        <authorList>
            <consortium name="The Broad Institute Genome Sequencing Platform"/>
            <person name="Girard L."/>
            <person name="Lood C."/>
            <person name="Rokni-Zadeh H."/>
            <person name="van Noort V."/>
            <person name="Lavigne R."/>
            <person name="De Mot R."/>
        </authorList>
    </citation>
    <scope>NUCLEOTIDE SEQUENCE</scope>
    <source>
        <strain evidence="2 4">RW4S2</strain>
    </source>
</reference>